<dbReference type="RefSeq" id="WP_090961078.1">
    <property type="nucleotide sequence ID" value="NZ_FOOA01000003.1"/>
</dbReference>
<dbReference type="Gene3D" id="3.90.79.10">
    <property type="entry name" value="Nucleoside Triphosphate Pyrophosphohydrolase"/>
    <property type="match status" value="1"/>
</dbReference>
<evidence type="ECO:0000313" key="8">
    <source>
        <dbReference type="EMBL" id="MBB3935818.1"/>
    </source>
</evidence>
<dbReference type="NCBIfam" id="NF007980">
    <property type="entry name" value="PRK10707.1"/>
    <property type="match status" value="1"/>
</dbReference>
<dbReference type="PANTHER" id="PTHR12992">
    <property type="entry name" value="NUDIX HYDROLASE"/>
    <property type="match status" value="1"/>
</dbReference>
<comment type="cofactor">
    <cofactor evidence="1">
        <name>Mn(2+)</name>
        <dbReference type="ChEBI" id="CHEBI:29035"/>
    </cofactor>
</comment>
<dbReference type="GO" id="GO:0010945">
    <property type="term" value="F:coenzyme A diphosphatase activity"/>
    <property type="evidence" value="ECO:0007669"/>
    <property type="project" value="InterPro"/>
</dbReference>
<keyword evidence="4" id="KW-0378">Hydrolase</keyword>
<dbReference type="PANTHER" id="PTHR12992:SF11">
    <property type="entry name" value="MITOCHONDRIAL COENZYME A DIPHOSPHATASE NUDT8"/>
    <property type="match status" value="1"/>
</dbReference>
<organism evidence="8 9">
    <name type="scientific">Aureimonas phyllosphaerae</name>
    <dbReference type="NCBI Taxonomy" id="1166078"/>
    <lineage>
        <taxon>Bacteria</taxon>
        <taxon>Pseudomonadati</taxon>
        <taxon>Pseudomonadota</taxon>
        <taxon>Alphaproteobacteria</taxon>
        <taxon>Hyphomicrobiales</taxon>
        <taxon>Aurantimonadaceae</taxon>
        <taxon>Aureimonas</taxon>
    </lineage>
</organism>
<reference evidence="8 9" key="1">
    <citation type="submission" date="2020-08" db="EMBL/GenBank/DDBJ databases">
        <title>Genomic Encyclopedia of Type Strains, Phase IV (KMG-IV): sequencing the most valuable type-strain genomes for metagenomic binning, comparative biology and taxonomic classification.</title>
        <authorList>
            <person name="Goeker M."/>
        </authorList>
    </citation>
    <scope>NUCLEOTIDE SEQUENCE [LARGE SCALE GENOMIC DNA]</scope>
    <source>
        <strain evidence="8 9">DSM 25024</strain>
    </source>
</reference>
<sequence>MLETRFDAADLRARLSARGLEALEHDTGDHVLNPDWAQLSEGAGAREAAVLVPVVDRPGEAGVILTTRAAHLRKHSGQIAFPGGSVDPADASVEAAALREAEEEVGLDPGLVEVIGRLPRYRTTTGFRITPVVGIVDPAFVPRPDPSEVADAFEVPLGFLMNAANHAKGSRVWQGKPRYFYTMPFGDRYIWGVTAGILRTLYERLYAS</sequence>
<comment type="cofactor">
    <cofactor evidence="2">
        <name>Mg(2+)</name>
        <dbReference type="ChEBI" id="CHEBI:18420"/>
    </cofactor>
</comment>
<dbReference type="InterPro" id="IPR000086">
    <property type="entry name" value="NUDIX_hydrolase_dom"/>
</dbReference>
<evidence type="ECO:0000313" key="9">
    <source>
        <dbReference type="Proteomes" id="UP000531216"/>
    </source>
</evidence>
<gene>
    <name evidence="8" type="ORF">GGR05_001962</name>
</gene>
<keyword evidence="3" id="KW-0479">Metal-binding</keyword>
<feature type="domain" description="Nudix hydrolase" evidence="7">
    <location>
        <begin position="45"/>
        <end position="177"/>
    </location>
</feature>
<evidence type="ECO:0000256" key="6">
    <source>
        <dbReference type="ARBA" id="ARBA00023211"/>
    </source>
</evidence>
<dbReference type="PROSITE" id="PS51462">
    <property type="entry name" value="NUDIX"/>
    <property type="match status" value="1"/>
</dbReference>
<evidence type="ECO:0000256" key="1">
    <source>
        <dbReference type="ARBA" id="ARBA00001936"/>
    </source>
</evidence>
<evidence type="ECO:0000256" key="4">
    <source>
        <dbReference type="ARBA" id="ARBA00022801"/>
    </source>
</evidence>
<evidence type="ECO:0000256" key="5">
    <source>
        <dbReference type="ARBA" id="ARBA00022842"/>
    </source>
</evidence>
<dbReference type="GO" id="GO:0046872">
    <property type="term" value="F:metal ion binding"/>
    <property type="evidence" value="ECO:0007669"/>
    <property type="project" value="UniProtKB-KW"/>
</dbReference>
<evidence type="ECO:0000256" key="2">
    <source>
        <dbReference type="ARBA" id="ARBA00001946"/>
    </source>
</evidence>
<dbReference type="Proteomes" id="UP000531216">
    <property type="component" value="Unassembled WGS sequence"/>
</dbReference>
<dbReference type="EMBL" id="JACIDO010000003">
    <property type="protein sequence ID" value="MBB3935818.1"/>
    <property type="molecule type" value="Genomic_DNA"/>
</dbReference>
<comment type="caution">
    <text evidence="8">The sequence shown here is derived from an EMBL/GenBank/DDBJ whole genome shotgun (WGS) entry which is preliminary data.</text>
</comment>
<protein>
    <submittedName>
        <fullName evidence="8">8-oxo-dGTP pyrophosphatase MutT (NUDIX family)</fullName>
    </submittedName>
</protein>
<dbReference type="Pfam" id="PF00293">
    <property type="entry name" value="NUDIX"/>
    <property type="match status" value="1"/>
</dbReference>
<dbReference type="OrthoDB" id="9802805at2"/>
<keyword evidence="9" id="KW-1185">Reference proteome</keyword>
<keyword evidence="6" id="KW-0464">Manganese</keyword>
<dbReference type="AlphaFoldDB" id="A0A7W6BVG6"/>
<dbReference type="CDD" id="cd03426">
    <property type="entry name" value="NUDIX_CoAse_Nudt7"/>
    <property type="match status" value="1"/>
</dbReference>
<evidence type="ECO:0000259" key="7">
    <source>
        <dbReference type="PROSITE" id="PS51462"/>
    </source>
</evidence>
<dbReference type="SUPFAM" id="SSF55811">
    <property type="entry name" value="Nudix"/>
    <property type="match status" value="1"/>
</dbReference>
<accession>A0A7W6BVG6</accession>
<dbReference type="InterPro" id="IPR015797">
    <property type="entry name" value="NUDIX_hydrolase-like_dom_sf"/>
</dbReference>
<proteinExistence type="predicted"/>
<evidence type="ECO:0000256" key="3">
    <source>
        <dbReference type="ARBA" id="ARBA00022723"/>
    </source>
</evidence>
<keyword evidence="5" id="KW-0460">Magnesium</keyword>
<dbReference type="InterPro" id="IPR045121">
    <property type="entry name" value="CoAse"/>
</dbReference>
<name>A0A7W6BVG6_9HYPH</name>